<comment type="caution">
    <text evidence="1">The sequence shown here is derived from an EMBL/GenBank/DDBJ whole genome shotgun (WGS) entry which is preliminary data.</text>
</comment>
<keyword evidence="2" id="KW-1185">Reference proteome</keyword>
<evidence type="ECO:0000313" key="2">
    <source>
        <dbReference type="Proteomes" id="UP000216478"/>
    </source>
</evidence>
<dbReference type="EMBL" id="NNRL01000169">
    <property type="protein sequence ID" value="OYR07523.1"/>
    <property type="molecule type" value="Genomic_DNA"/>
</dbReference>
<protein>
    <submittedName>
        <fullName evidence="1">Uncharacterized protein</fullName>
    </submittedName>
</protein>
<evidence type="ECO:0000313" key="1">
    <source>
        <dbReference type="EMBL" id="OYR07523.1"/>
    </source>
</evidence>
<dbReference type="RefSeq" id="WP_208620260.1">
    <property type="nucleotide sequence ID" value="NZ_JBHEER010000008.1"/>
</dbReference>
<organism evidence="1 2">
    <name type="scientific">Brucella grignonensis</name>
    <dbReference type="NCBI Taxonomy" id="94627"/>
    <lineage>
        <taxon>Bacteria</taxon>
        <taxon>Pseudomonadati</taxon>
        <taxon>Pseudomonadota</taxon>
        <taxon>Alphaproteobacteria</taxon>
        <taxon>Hyphomicrobiales</taxon>
        <taxon>Brucellaceae</taxon>
        <taxon>Brucella/Ochrobactrum group</taxon>
        <taxon>Brucella</taxon>
    </lineage>
</organism>
<gene>
    <name evidence="1" type="ORF">CEV33_3709</name>
</gene>
<name>A0A256EYA2_9HYPH</name>
<dbReference type="Proteomes" id="UP000216478">
    <property type="component" value="Unassembled WGS sequence"/>
</dbReference>
<reference evidence="1 2" key="1">
    <citation type="submission" date="2017-07" db="EMBL/GenBank/DDBJ databases">
        <title>Phylogenetic study on the rhizospheric bacterium Ochrobactrum sp. A44.</title>
        <authorList>
            <person name="Krzyzanowska D.M."/>
            <person name="Ossowicki A."/>
            <person name="Rajewska M."/>
            <person name="Maciag T."/>
            <person name="Kaczynski Z."/>
            <person name="Czerwicka M."/>
            <person name="Jafra S."/>
        </authorList>
    </citation>
    <scope>NUCLEOTIDE SEQUENCE [LARGE SCALE GENOMIC DNA]</scope>
    <source>
        <strain evidence="1 2">OgA9a</strain>
    </source>
</reference>
<accession>A0A256EYA2</accession>
<proteinExistence type="predicted"/>
<sequence length="64" mass="7298">MTADRKDSGTRFAKISTEQKQIYHMLEKARSLLMLREVHSVTNDRGARADVNFCATAYLGFFEA</sequence>
<dbReference type="AlphaFoldDB" id="A0A256EYA2"/>